<dbReference type="CDD" id="cd03262">
    <property type="entry name" value="ABC_HisP_GlnQ"/>
    <property type="match status" value="1"/>
</dbReference>
<dbReference type="SUPFAM" id="SSF52540">
    <property type="entry name" value="P-loop containing nucleoside triphosphate hydrolases"/>
    <property type="match status" value="1"/>
</dbReference>
<dbReference type="GO" id="GO:0005524">
    <property type="term" value="F:ATP binding"/>
    <property type="evidence" value="ECO:0007669"/>
    <property type="project" value="UniProtKB-KW"/>
</dbReference>
<dbReference type="FunFam" id="3.40.50.300:FF:000020">
    <property type="entry name" value="Amino acid ABC transporter ATP-binding component"/>
    <property type="match status" value="1"/>
</dbReference>
<accession>A0A5B0VE49</accession>
<keyword evidence="5" id="KW-0997">Cell inner membrane</keyword>
<evidence type="ECO:0000256" key="1">
    <source>
        <dbReference type="ARBA" id="ARBA00004417"/>
    </source>
</evidence>
<keyword evidence="6" id="KW-0547">Nucleotide-binding</keyword>
<evidence type="ECO:0000256" key="6">
    <source>
        <dbReference type="ARBA" id="ARBA00022741"/>
    </source>
</evidence>
<keyword evidence="7 11" id="KW-0067">ATP-binding</keyword>
<comment type="subcellular location">
    <subcellularLocation>
        <location evidence="1">Cell inner membrane</location>
        <topology evidence="1">Peripheral membrane protein</topology>
    </subcellularLocation>
</comment>
<dbReference type="InterPro" id="IPR050086">
    <property type="entry name" value="MetN_ABC_transporter-like"/>
</dbReference>
<dbReference type="InterPro" id="IPR027417">
    <property type="entry name" value="P-loop_NTPase"/>
</dbReference>
<keyword evidence="9" id="KW-0472">Membrane</keyword>
<dbReference type="GO" id="GO:0015424">
    <property type="term" value="F:ABC-type amino acid transporter activity"/>
    <property type="evidence" value="ECO:0007669"/>
    <property type="project" value="InterPro"/>
</dbReference>
<reference evidence="11 12" key="1">
    <citation type="submission" date="2019-08" db="EMBL/GenBank/DDBJ databases">
        <title>Marinobacter ZYF650 sp. nov., a marine bacterium isolated from seawater of the Mariana trench.</title>
        <authorList>
            <person name="Ahmad W."/>
        </authorList>
    </citation>
    <scope>NUCLEOTIDE SEQUENCE [LARGE SCALE GENOMIC DNA]</scope>
    <source>
        <strain evidence="11 12">ZYF650</strain>
    </source>
</reference>
<dbReference type="PIRSF" id="PIRSF039085">
    <property type="entry name" value="ABC_ATPase_HisP"/>
    <property type="match status" value="1"/>
</dbReference>
<evidence type="ECO:0000256" key="5">
    <source>
        <dbReference type="ARBA" id="ARBA00022519"/>
    </source>
</evidence>
<dbReference type="Pfam" id="PF00005">
    <property type="entry name" value="ABC_tran"/>
    <property type="match status" value="1"/>
</dbReference>
<evidence type="ECO:0000256" key="7">
    <source>
        <dbReference type="ARBA" id="ARBA00022840"/>
    </source>
</evidence>
<evidence type="ECO:0000256" key="4">
    <source>
        <dbReference type="ARBA" id="ARBA00022475"/>
    </source>
</evidence>
<dbReference type="PANTHER" id="PTHR43166:SF35">
    <property type="entry name" value="L-CYSTINE IMPORT ATP-BINDING PROTEIN TCYN"/>
    <property type="match status" value="1"/>
</dbReference>
<evidence type="ECO:0000259" key="10">
    <source>
        <dbReference type="PROSITE" id="PS50893"/>
    </source>
</evidence>
<dbReference type="PROSITE" id="PS00211">
    <property type="entry name" value="ABC_TRANSPORTER_1"/>
    <property type="match status" value="1"/>
</dbReference>
<gene>
    <name evidence="11" type="ORF">FWJ25_13770</name>
</gene>
<evidence type="ECO:0000256" key="9">
    <source>
        <dbReference type="ARBA" id="ARBA00023136"/>
    </source>
</evidence>
<evidence type="ECO:0000313" key="11">
    <source>
        <dbReference type="EMBL" id="KAA1172872.1"/>
    </source>
</evidence>
<evidence type="ECO:0000256" key="2">
    <source>
        <dbReference type="ARBA" id="ARBA00005417"/>
    </source>
</evidence>
<dbReference type="GO" id="GO:0016887">
    <property type="term" value="F:ATP hydrolysis activity"/>
    <property type="evidence" value="ECO:0007669"/>
    <property type="project" value="InterPro"/>
</dbReference>
<dbReference type="InterPro" id="IPR030679">
    <property type="entry name" value="ABC_ATPase_HisP-typ"/>
</dbReference>
<feature type="domain" description="ABC transporter" evidence="10">
    <location>
        <begin position="16"/>
        <end position="257"/>
    </location>
</feature>
<sequence length="263" mass="29358">MNAIANPKPATTDTVLRVQGISKSFGDNHVLKDISFDMQKGEVVSLLGPSGCGKSTLLRCINWLEEPDAGHIRLNSERMGYAGSGAKMNDTQLSQMRSRIGMVFQHFALWPHMTVLENVMASPVHVQKRDRKEVENEARAVLKRVGLEDKMDMLPSRLSGGQKQRVGIARALAMKPEILLFDEPTSALDPMLVGEVLEVMRDLAADGATMVIVTHEMKFARQVSSRIIFMDSGHIIENRSPEDFFDHPQTDKAKTFLHSVQYK</sequence>
<dbReference type="RefSeq" id="WP_149600832.1">
    <property type="nucleotide sequence ID" value="NZ_VTUU01000006.1"/>
</dbReference>
<dbReference type="PANTHER" id="PTHR43166">
    <property type="entry name" value="AMINO ACID IMPORT ATP-BINDING PROTEIN"/>
    <property type="match status" value="1"/>
</dbReference>
<dbReference type="InterPro" id="IPR017871">
    <property type="entry name" value="ABC_transporter-like_CS"/>
</dbReference>
<keyword evidence="12" id="KW-1185">Reference proteome</keyword>
<dbReference type="InterPro" id="IPR003593">
    <property type="entry name" value="AAA+_ATPase"/>
</dbReference>
<comment type="caution">
    <text evidence="11">The sequence shown here is derived from an EMBL/GenBank/DDBJ whole genome shotgun (WGS) entry which is preliminary data.</text>
</comment>
<proteinExistence type="inferred from homology"/>
<evidence type="ECO:0000256" key="3">
    <source>
        <dbReference type="ARBA" id="ARBA00022448"/>
    </source>
</evidence>
<evidence type="ECO:0000256" key="8">
    <source>
        <dbReference type="ARBA" id="ARBA00022970"/>
    </source>
</evidence>
<keyword evidence="8" id="KW-0029">Amino-acid transport</keyword>
<name>A0A5B0VE49_9GAMM</name>
<dbReference type="InterPro" id="IPR003439">
    <property type="entry name" value="ABC_transporter-like_ATP-bd"/>
</dbReference>
<dbReference type="EMBL" id="VTUU01000006">
    <property type="protein sequence ID" value="KAA1172872.1"/>
    <property type="molecule type" value="Genomic_DNA"/>
</dbReference>
<dbReference type="GO" id="GO:0005886">
    <property type="term" value="C:plasma membrane"/>
    <property type="evidence" value="ECO:0007669"/>
    <property type="project" value="UniProtKB-SubCell"/>
</dbReference>
<keyword evidence="4" id="KW-1003">Cell membrane</keyword>
<dbReference type="Proteomes" id="UP000323161">
    <property type="component" value="Unassembled WGS sequence"/>
</dbReference>
<organism evidence="11 12">
    <name type="scientific">Marinobacter salinexigens</name>
    <dbReference type="NCBI Taxonomy" id="2919747"/>
    <lineage>
        <taxon>Bacteria</taxon>
        <taxon>Pseudomonadati</taxon>
        <taxon>Pseudomonadota</taxon>
        <taxon>Gammaproteobacteria</taxon>
        <taxon>Pseudomonadales</taxon>
        <taxon>Marinobacteraceae</taxon>
        <taxon>Marinobacter</taxon>
    </lineage>
</organism>
<evidence type="ECO:0000313" key="12">
    <source>
        <dbReference type="Proteomes" id="UP000323161"/>
    </source>
</evidence>
<dbReference type="Gene3D" id="3.40.50.300">
    <property type="entry name" value="P-loop containing nucleotide triphosphate hydrolases"/>
    <property type="match status" value="1"/>
</dbReference>
<dbReference type="PROSITE" id="PS50893">
    <property type="entry name" value="ABC_TRANSPORTER_2"/>
    <property type="match status" value="1"/>
</dbReference>
<dbReference type="SMART" id="SM00382">
    <property type="entry name" value="AAA"/>
    <property type="match status" value="1"/>
</dbReference>
<keyword evidence="3" id="KW-0813">Transport</keyword>
<dbReference type="AlphaFoldDB" id="A0A5B0VE49"/>
<protein>
    <submittedName>
        <fullName evidence="11">Amino acid ABC transporter ATP-binding protein</fullName>
    </submittedName>
</protein>
<comment type="similarity">
    <text evidence="2">Belongs to the ABC transporter superfamily.</text>
</comment>